<keyword evidence="7 8" id="KW-0407">Ion channel</keyword>
<evidence type="ECO:0000256" key="3">
    <source>
        <dbReference type="ARBA" id="ARBA00022692"/>
    </source>
</evidence>
<dbReference type="GO" id="GO:0030322">
    <property type="term" value="P:stabilization of membrane potential"/>
    <property type="evidence" value="ECO:0007669"/>
    <property type="project" value="TreeGrafter"/>
</dbReference>
<comment type="similarity">
    <text evidence="8">Belongs to the two pore domain potassium channel (TC 1.A.1.8) family.</text>
</comment>
<evidence type="ECO:0000256" key="7">
    <source>
        <dbReference type="ARBA" id="ARBA00023303"/>
    </source>
</evidence>
<dbReference type="WBParaSite" id="Hba_17310">
    <property type="protein sequence ID" value="Hba_17310"/>
    <property type="gene ID" value="Hba_17310"/>
</dbReference>
<dbReference type="GO" id="GO:0005886">
    <property type="term" value="C:plasma membrane"/>
    <property type="evidence" value="ECO:0007669"/>
    <property type="project" value="TreeGrafter"/>
</dbReference>
<dbReference type="Gene3D" id="1.10.287.70">
    <property type="match status" value="2"/>
</dbReference>
<evidence type="ECO:0000313" key="11">
    <source>
        <dbReference type="Proteomes" id="UP000095283"/>
    </source>
</evidence>
<dbReference type="GO" id="GO:0015271">
    <property type="term" value="F:outward rectifier potassium channel activity"/>
    <property type="evidence" value="ECO:0007669"/>
    <property type="project" value="TreeGrafter"/>
</dbReference>
<sequence>MFWNLVTVQYEKYHLHHILLFIVLLLYSIIGALIFCGLESGHEQVMNEGKNRDDVRRSVAAKKIFIDRVQFLYFQIPNASDFYETKLRIALDQYDTLMGIKPVLNQARKWDIWGGLYYAGTIYTTIEYYSLGYGDLSASTVWGRLFTMVYAVIGIPMVITILNDWGTLMFQAIDGFGDVTPSHRVAVANFLLILIGLSVVSMSVNVIQMQLEIIFARIVKTIDNDFKINLSVSADDNKKTATTSEAGEVEKGPSALRPVEDVIKQYGQSMKGTERLLMRFMSKHQ</sequence>
<organism evidence="11 12">
    <name type="scientific">Heterorhabditis bacteriophora</name>
    <name type="common">Entomopathogenic nematode worm</name>
    <dbReference type="NCBI Taxonomy" id="37862"/>
    <lineage>
        <taxon>Eukaryota</taxon>
        <taxon>Metazoa</taxon>
        <taxon>Ecdysozoa</taxon>
        <taxon>Nematoda</taxon>
        <taxon>Chromadorea</taxon>
        <taxon>Rhabditida</taxon>
        <taxon>Rhabditina</taxon>
        <taxon>Rhabditomorpha</taxon>
        <taxon>Strongyloidea</taxon>
        <taxon>Heterorhabditidae</taxon>
        <taxon>Heterorhabditis</taxon>
    </lineage>
</organism>
<evidence type="ECO:0000256" key="5">
    <source>
        <dbReference type="ARBA" id="ARBA00023065"/>
    </source>
</evidence>
<dbReference type="InterPro" id="IPR013099">
    <property type="entry name" value="K_chnl_dom"/>
</dbReference>
<feature type="domain" description="Potassium channel" evidence="10">
    <location>
        <begin position="107"/>
        <end position="170"/>
    </location>
</feature>
<dbReference type="PRINTS" id="PR01333">
    <property type="entry name" value="2POREKCHANEL"/>
</dbReference>
<evidence type="ECO:0000256" key="8">
    <source>
        <dbReference type="RuleBase" id="RU003857"/>
    </source>
</evidence>
<evidence type="ECO:0000256" key="9">
    <source>
        <dbReference type="SAM" id="Phobius"/>
    </source>
</evidence>
<accession>A0A1I7XIH3</accession>
<keyword evidence="5 8" id="KW-0406">Ion transport</keyword>
<protein>
    <submittedName>
        <fullName evidence="12">Ion_trans_2 domain-containing protein</fullName>
    </submittedName>
</protein>
<keyword evidence="11" id="KW-1185">Reference proteome</keyword>
<evidence type="ECO:0000256" key="4">
    <source>
        <dbReference type="ARBA" id="ARBA00022989"/>
    </source>
</evidence>
<keyword evidence="4 9" id="KW-1133">Transmembrane helix</keyword>
<name>A0A1I7XIH3_HETBA</name>
<evidence type="ECO:0000313" key="12">
    <source>
        <dbReference type="WBParaSite" id="Hba_17310"/>
    </source>
</evidence>
<keyword evidence="2 8" id="KW-0813">Transport</keyword>
<dbReference type="GO" id="GO:0022841">
    <property type="term" value="F:potassium ion leak channel activity"/>
    <property type="evidence" value="ECO:0007669"/>
    <property type="project" value="TreeGrafter"/>
</dbReference>
<feature type="transmembrane region" description="Helical" evidence="9">
    <location>
        <begin position="145"/>
        <end position="165"/>
    </location>
</feature>
<comment type="subcellular location">
    <subcellularLocation>
        <location evidence="1">Membrane</location>
        <topology evidence="1">Multi-pass membrane protein</topology>
    </subcellularLocation>
</comment>
<evidence type="ECO:0000259" key="10">
    <source>
        <dbReference type="Pfam" id="PF07885"/>
    </source>
</evidence>
<keyword evidence="6 9" id="KW-0472">Membrane</keyword>
<dbReference type="PANTHER" id="PTHR11003">
    <property type="entry name" value="POTASSIUM CHANNEL, SUBFAMILY K"/>
    <property type="match status" value="1"/>
</dbReference>
<evidence type="ECO:0000256" key="6">
    <source>
        <dbReference type="ARBA" id="ARBA00023136"/>
    </source>
</evidence>
<dbReference type="SUPFAM" id="SSF81324">
    <property type="entry name" value="Voltage-gated potassium channels"/>
    <property type="match status" value="1"/>
</dbReference>
<dbReference type="AlphaFoldDB" id="A0A1I7XIH3"/>
<reference evidence="12" key="1">
    <citation type="submission" date="2016-11" db="UniProtKB">
        <authorList>
            <consortium name="WormBaseParasite"/>
        </authorList>
    </citation>
    <scope>IDENTIFICATION</scope>
</reference>
<feature type="transmembrane region" description="Helical" evidence="9">
    <location>
        <begin position="15"/>
        <end position="38"/>
    </location>
</feature>
<dbReference type="InterPro" id="IPR003280">
    <property type="entry name" value="2pore_dom_K_chnl"/>
</dbReference>
<dbReference type="Pfam" id="PF07885">
    <property type="entry name" value="Ion_trans_2"/>
    <property type="match status" value="1"/>
</dbReference>
<dbReference type="PANTHER" id="PTHR11003:SF324">
    <property type="entry name" value="POTASSIUM CHANNEL DOMAIN-CONTAINING PROTEIN"/>
    <property type="match status" value="1"/>
</dbReference>
<keyword evidence="3 8" id="KW-0812">Transmembrane</keyword>
<evidence type="ECO:0000256" key="1">
    <source>
        <dbReference type="ARBA" id="ARBA00004141"/>
    </source>
</evidence>
<dbReference type="Proteomes" id="UP000095283">
    <property type="component" value="Unplaced"/>
</dbReference>
<proteinExistence type="inferred from homology"/>
<feature type="transmembrane region" description="Helical" evidence="9">
    <location>
        <begin position="185"/>
        <end position="207"/>
    </location>
</feature>
<evidence type="ECO:0000256" key="2">
    <source>
        <dbReference type="ARBA" id="ARBA00022448"/>
    </source>
</evidence>